<evidence type="ECO:0000256" key="3">
    <source>
        <dbReference type="SAM" id="Phobius"/>
    </source>
</evidence>
<dbReference type="SMART" id="SM00289">
    <property type="entry name" value="WR1"/>
    <property type="match status" value="11"/>
</dbReference>
<dbReference type="Gene3D" id="2.10.50.10">
    <property type="entry name" value="Tumor Necrosis Factor Receptor, subunit A, domain 2"/>
    <property type="match status" value="26"/>
</dbReference>
<feature type="non-terminal residue" evidence="5">
    <location>
        <position position="1"/>
    </location>
</feature>
<comment type="caution">
    <text evidence="5">The sequence shown here is derived from an EMBL/GenBank/DDBJ whole genome shotgun (WGS) entry which is preliminary data.</text>
</comment>
<keyword evidence="3" id="KW-0472">Membrane</keyword>
<protein>
    <submittedName>
        <fullName evidence="5">Cytadherence high molecular weight protein 2</fullName>
    </submittedName>
</protein>
<keyword evidence="3" id="KW-0812">Transmembrane</keyword>
<feature type="non-terminal residue" evidence="5">
    <location>
        <position position="6305"/>
    </location>
</feature>
<keyword evidence="6" id="KW-1185">Reference proteome</keyword>
<feature type="transmembrane region" description="Helical" evidence="3">
    <location>
        <begin position="5647"/>
        <end position="5671"/>
    </location>
</feature>
<evidence type="ECO:0000313" key="6">
    <source>
        <dbReference type="Proteomes" id="UP000762676"/>
    </source>
</evidence>
<dbReference type="GO" id="GO:0005576">
    <property type="term" value="C:extracellular region"/>
    <property type="evidence" value="ECO:0007669"/>
    <property type="project" value="InterPro"/>
</dbReference>
<feature type="domain" description="Chitin-binding type-2" evidence="4">
    <location>
        <begin position="2991"/>
        <end position="3049"/>
    </location>
</feature>
<evidence type="ECO:0000259" key="4">
    <source>
        <dbReference type="PROSITE" id="PS50940"/>
    </source>
</evidence>
<proteinExistence type="predicted"/>
<dbReference type="SUPFAM" id="SSF57184">
    <property type="entry name" value="Growth factor receptor domain"/>
    <property type="match status" value="19"/>
</dbReference>
<keyword evidence="3" id="KW-1133">Transmembrane helix</keyword>
<feature type="compositionally biased region" description="Basic and acidic residues" evidence="2">
    <location>
        <begin position="5913"/>
        <end position="5924"/>
    </location>
</feature>
<dbReference type="PANTHER" id="PTHR47236">
    <property type="entry name" value="GENE, 32742-RELATED-RELATED"/>
    <property type="match status" value="1"/>
</dbReference>
<evidence type="ECO:0000256" key="1">
    <source>
        <dbReference type="SAM" id="Coils"/>
    </source>
</evidence>
<feature type="domain" description="Chitin-binding type-2" evidence="4">
    <location>
        <begin position="3682"/>
        <end position="3730"/>
    </location>
</feature>
<feature type="domain" description="Chitin-binding type-2" evidence="4">
    <location>
        <begin position="3321"/>
        <end position="3386"/>
    </location>
</feature>
<name>A0AAV4F4N5_9GAST</name>
<dbReference type="GO" id="GO:0008061">
    <property type="term" value="F:chitin binding"/>
    <property type="evidence" value="ECO:0007669"/>
    <property type="project" value="InterPro"/>
</dbReference>
<feature type="coiled-coil region" evidence="1">
    <location>
        <begin position="6256"/>
        <end position="6283"/>
    </location>
</feature>
<accession>A0AAV4F4N5</accession>
<dbReference type="SMART" id="SM01411">
    <property type="entry name" value="Ephrin_rec_like"/>
    <property type="match status" value="78"/>
</dbReference>
<dbReference type="InterPro" id="IPR006150">
    <property type="entry name" value="Cys_repeat_1"/>
</dbReference>
<dbReference type="Proteomes" id="UP000762676">
    <property type="component" value="Unassembled WGS sequence"/>
</dbReference>
<gene>
    <name evidence="5" type="ORF">ElyMa_001996900</name>
</gene>
<dbReference type="EMBL" id="BMAT01004062">
    <property type="protein sequence ID" value="GFR67401.1"/>
    <property type="molecule type" value="Genomic_DNA"/>
</dbReference>
<keyword evidence="1" id="KW-0175">Coiled coil</keyword>
<feature type="region of interest" description="Disordered" evidence="2">
    <location>
        <begin position="5903"/>
        <end position="5924"/>
    </location>
</feature>
<dbReference type="InterPro" id="IPR009030">
    <property type="entry name" value="Growth_fac_rcpt_cys_sf"/>
</dbReference>
<organism evidence="5 6">
    <name type="scientific">Elysia marginata</name>
    <dbReference type="NCBI Taxonomy" id="1093978"/>
    <lineage>
        <taxon>Eukaryota</taxon>
        <taxon>Metazoa</taxon>
        <taxon>Spiralia</taxon>
        <taxon>Lophotrochozoa</taxon>
        <taxon>Mollusca</taxon>
        <taxon>Gastropoda</taxon>
        <taxon>Heterobranchia</taxon>
        <taxon>Euthyneura</taxon>
        <taxon>Panpulmonata</taxon>
        <taxon>Sacoglossa</taxon>
        <taxon>Placobranchoidea</taxon>
        <taxon>Plakobranchidae</taxon>
        <taxon>Elysia</taxon>
    </lineage>
</organism>
<sequence length="6305" mass="662082">FAVQYDSVSDCINCPGGYYCPYTNMTEAGPQCDQGYYCSGGSSEAAPVGQAYGDECPTGHYCPTGSSAPVDCPAGEYSNTTRTTTCLSCPKGHYCPLATSEPLPCPQGYYCGAGTSIATTNPCPVGTYNNETGMNSVADCLDCWPGYYCGSQGIGVPVDLCGAGWYCTGGATAAQPASNAQGGQCEAGYFCPEGSSAMLACSPGTFCQDVELSAPNGNCSAGYYCSSGSPTDSPVGQAYGDLCTAGHYCPEGSSSGTPCPPGTFLSSTGAQDESECNPCSQGSYCAGYGNSAVSGPCDAGFYCPQGMNHSAPAEYTCPQGHKCSSGSHEAVRCPGGSYQDETGQGDCKTCPAGFFCDSTLAPVVLFNNTMCPQGYYCPNGTSYATEFPCPTGTYSNLEGLQGVSECVLCPGGYYCDGQAQTNYSTVCGAGYYCRQGATSSTPSQGEDADECPAGHYCPEQTSEPQKCPLGSFSSAVRLTDEFQCLNCTAGFYCGEMNLTAPSGPCLAGYYCPESSYLPTQVDCPAGYYCNASSPVPSPCPKGTYSNQTNLESVDDCDLCPGGYYCETDGLTQPTDLCEPGYFCPEGSVYKDAAGNECPVGHFCPGGNAAALPCRNNSHVNHTHATACYDCPAGYYCELAGQSILCPAGYFCPAGTGLDWQACPRGTYSPVTGLYQESQCLPCPAGKYCGGEHLTADSGDCAAGHWCLSGVDRLYPGGDNLTTSFNNSCYDDGLVGQGGVCPTGHYCPGGVTSYLPLPCENGTYADEEGLSTCKTCPQGYYCPVSTANFTDYPCPSGYYCPAGTGWMYDYPCPVGTFNNLTLRVSSSDCLSCTGGYYCGQDGLTYPSGECEAGYYCSGGSGVAMPSGSGGDQCSPGYYCPQGSIQPIECDPGQYCATHRLNETSGDCQQGYYCSRLATVANPTDGNATGDICPVGAYCPAGSGAPTLCPPSTYLNSTGNWDVSHCLACTAGSYCAGSGNAVPDGLCYPGYYCPGGQDAPDLPEYNCTQGHYCPEGSITPIRCSSGSYQDQLAQSSCKACPEGYYCDNTMSPVILYNSSFCPQGFYCPENTTHAYQYPCPAGTFNNLTHQTSLIDCQACSGGFYCDQDGLANPAGLCSVGYYCTSGANISTPLEGDHANICPAGFYCPEGSPVPVSCPLGTYNPFTGRGNVSECTACSGGRYCPYFNMTQPGPQCQEGYYCPSGADVSNYLLCPAGSYCPEESTSPVQCPAGTFSNTTGLASADQCTNCTGGFYCPSPGMTEVTDLCWGGYYCPEGLAVPNPLQYICPQGLHCPNGSQIYQECPAGSYTGVGGQWECDPCPAGFYCLPVQPDNSSLATQDCPAGYYCPQGTGADWSSCPAGTFSNQTGLVDVSQCIACSAGKYCQDQHMTQVSGDCDAGFYCTSGVDRPRPGAANDSSTANCSCPSNKYFTGVGGPCPFGHYCPTGSDLPVPCAAGTYADEETLDTCKVCPAGYFCLTNSSEFLSSVCPQGHYCPNGTEYSTQNRCPPGTYNPNTLGTASDDCISCPGGQYCQGYANIQPTGNCTEGWYCTGGSDSPNTTTAGGQCQPGYYCPEGSSDPIPCPGGQYCLTTELAAPTGNCSAGYYCSLRAVTQTPTDGATGDRCPAGHYCEEGVASPVPCSPGTYSPSQGNTQPSDCLQCTYGEYCGDYNLTATSGNCSKGYYCPQGDISPTSLQCTVGHYCPEHTSTPILCPSGFFQDEIGQWDCKICPEGYYCDSSTGVVVVNDTIKCPEGYYCPEGTSRSDQYPCPIGTFSNQTGLNASSDCTPCTAGQYCGSAGLTAPTGPCSEGYFCRRYAKMFTPNQTSEAEICPQGSYCPEGSADPTACPAGTFGTTTGLTNVTECTACWAGYYCQTPGLTGVEGLCNATYFCVEGSSSPSSEICPSGHYCPKGTAIPERCPEGTFNPYTGLESVTECTSCTPGEYCETEGLSATTGPCQAGFYCPAGQNSSRPDLYPCPVTHFCPRNSSLPEPCGNGTYMNHTMAAECDVCPDGWYCLQGELVAECPAGYYCLSGTGQDWTMCPRGTFNNQTGLSSADQCSPCTGGYYCDREGLTSPAGPCSEGYYCEYSVDRPQPSGADNATYVNGTCQLSEVDSYLNPPCPSGHYCPAGTSNPYQYPCPKGTYYNLTQARDVLDCLLCPGGEYCETDGLSFPTGKCQAGWYCTSNASSSTPSSPEGGQCVAGQYCPEGSSAPSLCDPGTYCQIDGLPAPSGNCSAGYYCTLGANTSTPTDGTTGDVCPTGHYCPESSSVASPCPMGYYLDASQQVELSDCKLCPAGQFCPTSGAASSSGNCSQGYYCPGGQNSSTPHEYNCPQGHYCETGVDAPARCANGTHQPLETQAQCDPCPAGYFCDNTMSIVILDNSTTVCPMGSYCPQGTRFSNEFLCPIGTFNNITGLQTEADCSPCLGGYYCPMPGMVTPIDLCDAGYFCKQSANISAPDQGDDANICPVGHYCPVGTSAPLPCPKGTFNNGTGLESESACILCTPGFFCEATGLTDVSGPCSEGFYCELGSNTSQPTVCPVGHYCPQGSATPSPCPQGTYTNTQGLFNVTQCTDCDPGMYCNDTGLSSPVAECDPGFYCPGGAAVSSPVATPCPIGLHCPLGSSLPQPCPAGTYANFSQASECLVCPDGYYCVPEEVIEGNSSSGYRQCPRGFYCGSGSGLNYTACPVGTFSNELGLRDVSECQDCLGGYYCDRTNLTAPAGECDPGYYCTLGVDVSAPAGGHTGDGGICPPGYKCPGATVKPEGCGAGTFQDQHGQPDCGPCPAGYYCTSNSSDYTDKVCPSGHYCLIGTSSDTQYPCPAGTFNNLTGQHNVSGCEACTPGQYCGSPGQASPTADCDPGWYCTLGSSLPTPTAPEGGKCLAGTFCPQGSAAPTGCTPGQYCDTDMMSTPAGPCLAGYYCDGNSTTDRPSGSGGDQCPSGHYCLEGSSSPWPCDPGYYQPSNGAQNVTWCVLCTSGMFCNSSGLSSPDGDCDEGYYCPEGQTVRNPSAYLCTPGHYCTTGSSIEAVCPSGQYQDLIGQASCKTCPQGYFCDNALGGITTPASSICPEGHYCPNGTRYSTEFPCPAGSFNNITGLEADTDCFACLGGFYCPGGTTYPTLPCSAGYYCRSGAQIAAPSQGSDADICPVGHYCPEMTTEPIACPVGTFSNSTGLRNETDCISCTQGSYCDSLGQIAPTDLCNPGFYCIEGSTNSAPTVCPAGRYCPEGTHTPTRCPAGTFSNATRLEAMDNCTQCTAGYYCQNTGLTAEEGFCQDGYYCPTGSTIPTQVACPIALHCPTGSDEPRSCLPGYYTNRTNSATCDICPDGFYCPSRNISTPDDVPGYFDCPAGYYCANGTALDWSPCPKGTYSNQTNLYKVTQCKDCDGGYHCSLEGAIEPTGLCDVGYYCQSGVDRPNPDNAATNSSYPATCPLLGGHTGYGDVCPRGHYCPQGSEQPLGCAAGSYQDLEGQGVCKDCPAGFYCPENSTDFSDKPCPSGYYCPASTEYSVQYPCASGTFNNATGQTNVSACVSCTGGSYCASSGLSQPSGLCSPGWYCYGGSTQAMPTDPNIGGKCTYGQYCPEGSSNFTLCDGGTYCSQAGLSAPSGNCSQGYYCLLGAFLPSPSDSTGNGCPKGHYCPQGSTYGTPCPIGYYLDTERNSQLTNCKICTPGRYCGSDGLEATDGDCSPGYYCPAGSTSATPANTTCPEGHFCVGGQSAPETCPSGYYQKMPGQSQCDQCPAGFYCNATFGPVVTYDPYVCPEGFYCPNGTQYAEEHPCPVSTFNNITGLTNELDCQDCVGGMACDQAGLTYPLRPCSPGYFCYSAAMTTTPTQGANADECPAGSYCPEQTAEPIPCPQGTYSPDVRLTQEAECLNCTAGFFCNETGLTAVVGPCQAGFYCPMGSIQQTEVVCPEGHYCVLQSPAPTGCPNGTFSNTTGLTQASDCTPCMPGYYCSGPGLVELSGPCREGYYCPSGSSVDTQVICPSAKHCPTGSAEPHDCPAGYYVDYDGSPSCLICPEGYYCIPSLSVAGDPSSAKHLCPEGFFCPNGTGHDWQACPAGTFSSATGLRSADECTPCLAGDFCQGVNLTSTSGPCDPGYYCVSGVDKSNPVMLNDTQCPVDSVHPIIGHICPAGHYCPGGTDFPIACPAGSFQDLTNQAGCKDCPAGYFCPSNTSDYTPNVCPAGYYCEVNTTDQYLLPCPAGTFNSLTQRVSVTECEACTPGTYCQGVGNAAPTGNCSAGWYCVNGSSQAQTTVNGGECQPGYFCPEGSDAMQECTPGSYCQTSGLDAPTGLCNAGYYCPLGSSSATQVVCPVGHYCIEGSDIPEPCRNGTYAPTTGLISDGECYPCDGGFYCNGTGLSAVSGECDQGYYCPAGQSVPNPYDYLCPVGHYCLANTATPTRCVSGEYQNEVGKWTCKDCPQGYFCDNSVTAVGSLADQACPEGYYCPLRTEYYNQYPCPSGTFNNKTHRTEEADCQLCLPGYYCQSTGLALPEGPCYPGYYCVGNNTSPIPAETICPVGNYCPEGSYQPTPCPQGTLASSTGNSNASDCELCNPGRYCTPNSSMSGVSLPCDAGFICLTGSSLANPTDNVMGYICPYGHYCLTGAVVETPCDKGTYGPSTGLSTCDICPEGQTCPSQAMNASLPCPAGYYCQSGTDNEGTPCPLGTWSNQEALSRPEDCLPCPAGQFCNETGLTGPSGSCNAGFLCVANATSAAPDDGVNGPCPPGYYCEQGTLAATKCPRGTQRNATHGESQADCWPCDPGHYCDTTGLLAPSGVCQERYYCPDSASIQTAAPSSYACPAGFYCPQETGVPFACPPGTYQPNVGEISCLECPTGYYCVQNTSLPEPCPPYSYCPNGTSDPILCLNGTYTDAVTTGLEAAEDCWSCPAGKYCVGGQIAGDCAAGYLCKYGNDVPNPGNGTGDNGLCPYGYYCDAGATSPQTCPALSFIDKVGAGDVSECQPCPGGRICPQNSTLSIPCYPGYYCKVSEPITPCPIRTYNELEGADDESWCLPCPPGYICDQTGTSNYTLNPCPPGSYCLNATDSADPCPPGTFRGEVGAASLADCTLCPAGFYCPTSNMTYGGIQCDQGMACPAGSQNQTICSAGYYCNMSMGQTPCPPGYYCPERSSFPILCPVGHYCGAIDDCNCNATDAGAIEPRQCPLGYKEYSGSLRRTFEETCEPCPPGYYGAHPNRTVCTPCRAGVVCKIGATTDDPVSNSSSVAAQLGYQTTNSYLCPPGYYCPEASFEATECPAGRYNPSEGATSLDSCLNCPVDTHNPYTAQVGCFQCGGQASQPDTGSTTCICNGAGRDYQFSDRTCPCKAGYVQVTNTDSQSLDCSKKVYPRCGSGTYRTQDGRCFDDAQWETHCTQEVCEVYVGFDRNLGLCLCQTDDLEEICDLECRLAQQWQLTLTCSSSPLVPHVTVRDSSNNTVYEVPTASLTGVINSRNSITEDQCEELDDSVSHVHLVEMSSKGFLGVYNPDATQLQTLLEDNIKGNITGNITIDSYTISGYSSRRRLLASSSVAGSLFSGIQNPVTCLEYGQIMFFSVTNTYYPIYDVNNLYNTNSNFDYGGFRALIEAQAQAATSATLFSYRFTDPGVYSFYLSTDINKKMYVSVMAQNVQCTTTGPFYPTTPTNLVSSGISVSDSILKDPDWLIIFILLACALLAVVIMLIVLILFRKYGWSKTSYLYPFYRIMANHYNFDDYSSKGSTVYPVRKYHRNLHSLASADSGTDLALHFYANEQSTSISNVFSSYPPVRAYSGAIEVKNDDFWDYDRQLELEGFDSGRVYDTLDRQARGVTQTIGQHKDSMKLMYQRLADQSESLKGLWAAKMNLKGTSGLATDNDLVEYETRLEALDQELERRKDLGRQFQAVLDRQAVLLKEDEANREKHQVSFQSSLREAARLLTQHLTQLQQPDSGGHSDDREGQRRMHEAVDQRVALLLEKMADDSKAECKRTGAWGVLGEGIGAQLLEPGTNRTLTRSDLFTDAMNVKATNLIYTDDVTGLLKPKPGAQMITADGMVASVPKDCFVHPQTGRVLPIQSNVAFDPVTARLVFVADSATGEATRNDEPYIPYVPYPTDPKTGQRVDTRLKPMTNSSDFRWGLPMSDPSLGLHVPILAMTTGSVIPVGGVHVDPVTGLPVPIELGSMMADPNSGQAVPILAVTLDPETGMVVPIGGTKESDATTAHIPIVPGDEYVDPNSRRSVCVYSGHLNKGSVAPSAGSYQALLDSTVLACEVRAIDAIREFKDALYVAGLRGESVNVRHEEANMAAALKEVAKTREKMKALRLRSHHDIERRMERASILATTGGSP</sequence>
<dbReference type="PROSITE" id="PS50940">
    <property type="entry name" value="CHIT_BIND_II"/>
    <property type="match status" value="3"/>
</dbReference>
<evidence type="ECO:0000256" key="2">
    <source>
        <dbReference type="SAM" id="MobiDB-lite"/>
    </source>
</evidence>
<evidence type="ECO:0000313" key="5">
    <source>
        <dbReference type="EMBL" id="GFR67401.1"/>
    </source>
</evidence>
<dbReference type="PANTHER" id="PTHR47236:SF5">
    <property type="entry name" value="GENE, 32742-RELATED"/>
    <property type="match status" value="1"/>
</dbReference>
<dbReference type="InterPro" id="IPR002557">
    <property type="entry name" value="Chitin-bd_dom"/>
</dbReference>
<reference evidence="5 6" key="1">
    <citation type="journal article" date="2021" name="Elife">
        <title>Chloroplast acquisition without the gene transfer in kleptoplastic sea slugs, Plakobranchus ocellatus.</title>
        <authorList>
            <person name="Maeda T."/>
            <person name="Takahashi S."/>
            <person name="Yoshida T."/>
            <person name="Shimamura S."/>
            <person name="Takaki Y."/>
            <person name="Nagai Y."/>
            <person name="Toyoda A."/>
            <person name="Suzuki Y."/>
            <person name="Arimoto A."/>
            <person name="Ishii H."/>
            <person name="Satoh N."/>
            <person name="Nishiyama T."/>
            <person name="Hasebe M."/>
            <person name="Maruyama T."/>
            <person name="Minagawa J."/>
            <person name="Obokata J."/>
            <person name="Shigenobu S."/>
        </authorList>
    </citation>
    <scope>NUCLEOTIDE SEQUENCE [LARGE SCALE GENOMIC DNA]</scope>
</reference>